<dbReference type="AlphaFoldDB" id="A0AA97PI11"/>
<sequence length="323" mass="35462">MGYAAQISTRGGGILGCLPVDFLTDGLSGCDSTTTLFAEHYTCTLFRWEKSTVDAWDFTHRPFVIQMPPNSGGRGSIGMDSLEKHHHTPLSSEDYIPILILSPSLKKVLIQCSLREVSLSKPETKYEALSWVQLERCAANHSRGITRILSTLMVLQDLDSPGNGVCQRSCSSRCTWHSSLGASLRILEYLLTYAHSQSVMDPRIAASNSCSSRPVEVSMLTAVLRYLPNLPYQVDHDKVFGVYAILKKRLDLPDPDYARPIQEVFQAVAGSYIIDAGSLASLWMTLPLRSSMGLPSWVPDCLPSPTSSSNVDTTGTFGLLINN</sequence>
<dbReference type="EMBL" id="JH793144">
    <property type="protein sequence ID" value="ELQ35327.1"/>
    <property type="molecule type" value="Genomic_DNA"/>
</dbReference>
<name>A0AA97PI11_PYRO3</name>
<dbReference type="PANTHER" id="PTHR24148">
    <property type="entry name" value="ANKYRIN REPEAT DOMAIN-CONTAINING PROTEIN 39 HOMOLOG-RELATED"/>
    <property type="match status" value="1"/>
</dbReference>
<protein>
    <submittedName>
        <fullName evidence="1">Uncharacterized protein</fullName>
    </submittedName>
</protein>
<evidence type="ECO:0000313" key="1">
    <source>
        <dbReference type="EMBL" id="ELQ35327.1"/>
    </source>
</evidence>
<dbReference type="Proteomes" id="UP000011086">
    <property type="component" value="Unassembled WGS sequence"/>
</dbReference>
<proteinExistence type="predicted"/>
<organism evidence="1">
    <name type="scientific">Pyricularia oryzae (strain Y34)</name>
    <name type="common">Rice blast fungus</name>
    <name type="synonym">Magnaporthe oryzae</name>
    <dbReference type="NCBI Taxonomy" id="1143189"/>
    <lineage>
        <taxon>Eukaryota</taxon>
        <taxon>Fungi</taxon>
        <taxon>Dikarya</taxon>
        <taxon>Ascomycota</taxon>
        <taxon>Pezizomycotina</taxon>
        <taxon>Sordariomycetes</taxon>
        <taxon>Sordariomycetidae</taxon>
        <taxon>Magnaporthales</taxon>
        <taxon>Pyriculariaceae</taxon>
        <taxon>Pyricularia</taxon>
    </lineage>
</organism>
<reference evidence="1" key="1">
    <citation type="journal article" date="2012" name="PLoS Genet.">
        <title>Comparative analysis of the genomes of two field isolates of the rice blast fungus Magnaporthe oryzae.</title>
        <authorList>
            <person name="Xue M."/>
            <person name="Yang J."/>
            <person name="Li Z."/>
            <person name="Hu S."/>
            <person name="Yao N."/>
            <person name="Dean R.A."/>
            <person name="Zhao W."/>
            <person name="Shen M."/>
            <person name="Zhang H."/>
            <person name="Li C."/>
            <person name="Liu L."/>
            <person name="Cao L."/>
            <person name="Xu X."/>
            <person name="Xing Y."/>
            <person name="Hsiang T."/>
            <person name="Zhang Z."/>
            <person name="Xu J.R."/>
            <person name="Peng Y.L."/>
        </authorList>
    </citation>
    <scope>NUCLEOTIDE SEQUENCE</scope>
    <source>
        <strain evidence="1">Y34</strain>
    </source>
</reference>
<dbReference type="InterPro" id="IPR052895">
    <property type="entry name" value="HetReg/Transcr_Mod"/>
</dbReference>
<dbReference type="PANTHER" id="PTHR24148:SF64">
    <property type="entry name" value="HETEROKARYON INCOMPATIBILITY DOMAIN-CONTAINING PROTEIN"/>
    <property type="match status" value="1"/>
</dbReference>
<accession>A0AA97PI11</accession>
<gene>
    <name evidence="1" type="ORF">OOU_Y34scaffold00713g9</name>
</gene>